<dbReference type="EMBL" id="AP017313">
    <property type="protein sequence ID" value="BAU54318.1"/>
    <property type="molecule type" value="Genomic_DNA"/>
</dbReference>
<sequence length="301" mass="33960">MHKKILAIYYTQSGQMGEIMEAFTAPLVEAGATVEKTVITPVTGYSFPWTGKRFFSVMPACVLGIPEPLAPLGIKEKTYDLIILGYQPWFLSPSIPSSSLLQDAGFKALLKNTPVITISAARNMWINAFVRVRNMLKDAGAILVGNVALVDKHPNAVSFITIFYWMLSGKKERYLDIFPKPGISDEDIANTGEFGKTIAKHLDYSSWEGLQEELLSQKAVEINYKLMFIEARAKPIFKIWASFIAKRKNRMPWLIVFKYYLFIALFLGAPILLAMDAVFLKPFSSKKIKTKKLSYLQVINR</sequence>
<proteinExistence type="predicted"/>
<dbReference type="RefSeq" id="WP_096352215.1">
    <property type="nucleotide sequence ID" value="NZ_AP017313.1"/>
</dbReference>
<dbReference type="AlphaFoldDB" id="A0A0X8X388"/>
<dbReference type="InterPro" id="IPR029039">
    <property type="entry name" value="Flavoprotein-like_sf"/>
</dbReference>
<evidence type="ECO:0000313" key="2">
    <source>
        <dbReference type="Proteomes" id="UP000218263"/>
    </source>
</evidence>
<dbReference type="Gene3D" id="3.40.50.360">
    <property type="match status" value="1"/>
</dbReference>
<dbReference type="Proteomes" id="UP000218263">
    <property type="component" value="Chromosome"/>
</dbReference>
<protein>
    <submittedName>
        <fullName evidence="1">Uncharacterized protein</fullName>
    </submittedName>
</protein>
<evidence type="ECO:0000313" key="1">
    <source>
        <dbReference type="EMBL" id="BAU54318.1"/>
    </source>
</evidence>
<organism evidence="1 2">
    <name type="scientific">Mucilaginibacter gotjawali</name>
    <dbReference type="NCBI Taxonomy" id="1550579"/>
    <lineage>
        <taxon>Bacteria</taxon>
        <taxon>Pseudomonadati</taxon>
        <taxon>Bacteroidota</taxon>
        <taxon>Sphingobacteriia</taxon>
        <taxon>Sphingobacteriales</taxon>
        <taxon>Sphingobacteriaceae</taxon>
        <taxon>Mucilaginibacter</taxon>
    </lineage>
</organism>
<reference evidence="1 2" key="1">
    <citation type="submission" date="2015-12" db="EMBL/GenBank/DDBJ databases">
        <title>Genome sequence of Mucilaginibacter gotjawali.</title>
        <authorList>
            <person name="Lee J.S."/>
            <person name="Lee K.C."/>
            <person name="Kim K.K."/>
            <person name="Lee B.W."/>
        </authorList>
    </citation>
    <scope>NUCLEOTIDE SEQUENCE [LARGE SCALE GENOMIC DNA]</scope>
    <source>
        <strain evidence="1 2">SA3-7</strain>
    </source>
</reference>
<name>A0A0X8X388_9SPHI</name>
<dbReference type="SUPFAM" id="SSF52218">
    <property type="entry name" value="Flavoproteins"/>
    <property type="match status" value="1"/>
</dbReference>
<keyword evidence="2" id="KW-1185">Reference proteome</keyword>
<dbReference type="KEGG" id="mgot:MgSA37_02492"/>
<gene>
    <name evidence="1" type="ORF">MgSA37_02492</name>
</gene>
<dbReference type="OrthoDB" id="4547866at2"/>
<accession>A0A0X8X388</accession>